<dbReference type="GO" id="GO:0022857">
    <property type="term" value="F:transmembrane transporter activity"/>
    <property type="evidence" value="ECO:0007669"/>
    <property type="project" value="UniProtKB-UniRule"/>
</dbReference>
<dbReference type="Proteomes" id="UP000243374">
    <property type="component" value="Unassembled WGS sequence"/>
</dbReference>
<evidence type="ECO:0000256" key="8">
    <source>
        <dbReference type="ARBA" id="ARBA00038436"/>
    </source>
</evidence>
<dbReference type="InterPro" id="IPR055348">
    <property type="entry name" value="DctQ"/>
</dbReference>
<evidence type="ECO:0000256" key="2">
    <source>
        <dbReference type="ARBA" id="ARBA00022448"/>
    </source>
</evidence>
<comment type="similarity">
    <text evidence="8 9">Belongs to the TRAP transporter small permease family.</text>
</comment>
<keyword evidence="7 9" id="KW-0472">Membrane</keyword>
<feature type="domain" description="Tripartite ATP-independent periplasmic transporters DctQ component" evidence="10">
    <location>
        <begin position="30"/>
        <end position="157"/>
    </location>
</feature>
<keyword evidence="4 9" id="KW-0997">Cell inner membrane</keyword>
<gene>
    <name evidence="11" type="ORF">SAMN04487865_102424</name>
</gene>
<comment type="subunit">
    <text evidence="9">The complex comprises the extracytoplasmic solute receptor protein and the two transmembrane proteins.</text>
</comment>
<comment type="subcellular location">
    <subcellularLocation>
        <location evidence="1 9">Cell inner membrane</location>
        <topology evidence="1 9">Multi-pass membrane protein</topology>
    </subcellularLocation>
</comment>
<dbReference type="InterPro" id="IPR007387">
    <property type="entry name" value="TRAP_DctQ"/>
</dbReference>
<feature type="transmembrane region" description="Helical" evidence="9">
    <location>
        <begin position="56"/>
        <end position="73"/>
    </location>
</feature>
<dbReference type="OrthoDB" id="9791324at2"/>
<dbReference type="GO" id="GO:0015740">
    <property type="term" value="P:C4-dicarboxylate transport"/>
    <property type="evidence" value="ECO:0007669"/>
    <property type="project" value="TreeGrafter"/>
</dbReference>
<sequence length="181" mass="20545">MERKKSKLSGFFNFINKLEDWLLVIFVSGMILVILIQICGRIVGHPFPWTEESSRYLFLWMMFVALAAGFNKCESARVTLFLQASPKWLKTISEYIYVVFVVGFFLVMLVYGIDVVVQQIEWDEMGTALMIPMWLIGICQPVGAVLGLIGTLQSFLEFHHIVAIGDKETEKAKALSNEGDL</sequence>
<protein>
    <recommendedName>
        <fullName evidence="9">TRAP transporter small permease protein</fullName>
    </recommendedName>
</protein>
<accession>A0A662Z9B7</accession>
<evidence type="ECO:0000256" key="5">
    <source>
        <dbReference type="ARBA" id="ARBA00022692"/>
    </source>
</evidence>
<comment type="function">
    <text evidence="9">Part of the tripartite ATP-independent periplasmic (TRAP) transport system.</text>
</comment>
<keyword evidence="3" id="KW-1003">Cell membrane</keyword>
<evidence type="ECO:0000256" key="7">
    <source>
        <dbReference type="ARBA" id="ARBA00023136"/>
    </source>
</evidence>
<name>A0A662Z9B7_9GAMM</name>
<dbReference type="Pfam" id="PF04290">
    <property type="entry name" value="DctQ"/>
    <property type="match status" value="1"/>
</dbReference>
<reference evidence="11 12" key="1">
    <citation type="submission" date="2016-10" db="EMBL/GenBank/DDBJ databases">
        <authorList>
            <person name="Varghese N."/>
            <person name="Submissions S."/>
        </authorList>
    </citation>
    <scope>NUCLEOTIDE SEQUENCE [LARGE SCALE GENOMIC DNA]</scope>
    <source>
        <strain evidence="11 12">22B</strain>
    </source>
</reference>
<evidence type="ECO:0000256" key="1">
    <source>
        <dbReference type="ARBA" id="ARBA00004429"/>
    </source>
</evidence>
<evidence type="ECO:0000256" key="6">
    <source>
        <dbReference type="ARBA" id="ARBA00022989"/>
    </source>
</evidence>
<evidence type="ECO:0000256" key="9">
    <source>
        <dbReference type="RuleBase" id="RU369079"/>
    </source>
</evidence>
<dbReference type="AlphaFoldDB" id="A0A662Z9B7"/>
<feature type="transmembrane region" description="Helical" evidence="9">
    <location>
        <begin position="133"/>
        <end position="152"/>
    </location>
</feature>
<dbReference type="GO" id="GO:0005886">
    <property type="term" value="C:plasma membrane"/>
    <property type="evidence" value="ECO:0007669"/>
    <property type="project" value="UniProtKB-SubCell"/>
</dbReference>
<keyword evidence="6 9" id="KW-1133">Transmembrane helix</keyword>
<dbReference type="RefSeq" id="WP_074840707.1">
    <property type="nucleotide sequence ID" value="NZ_CP047056.1"/>
</dbReference>
<evidence type="ECO:0000256" key="4">
    <source>
        <dbReference type="ARBA" id="ARBA00022519"/>
    </source>
</evidence>
<dbReference type="PANTHER" id="PTHR35011">
    <property type="entry name" value="2,3-DIKETO-L-GULONATE TRAP TRANSPORTER SMALL PERMEASE PROTEIN YIAM"/>
    <property type="match status" value="1"/>
</dbReference>
<keyword evidence="12" id="KW-1185">Reference proteome</keyword>
<evidence type="ECO:0000313" key="12">
    <source>
        <dbReference type="Proteomes" id="UP000243374"/>
    </source>
</evidence>
<dbReference type="EMBL" id="FOSF01000024">
    <property type="protein sequence ID" value="SFK09844.1"/>
    <property type="molecule type" value="Genomic_DNA"/>
</dbReference>
<feature type="transmembrane region" description="Helical" evidence="9">
    <location>
        <begin position="94"/>
        <end position="113"/>
    </location>
</feature>
<feature type="transmembrane region" description="Helical" evidence="9">
    <location>
        <begin position="21"/>
        <end position="44"/>
    </location>
</feature>
<dbReference type="PANTHER" id="PTHR35011:SF2">
    <property type="entry name" value="2,3-DIKETO-L-GULONATE TRAP TRANSPORTER SMALL PERMEASE PROTEIN YIAM"/>
    <property type="match status" value="1"/>
</dbReference>
<keyword evidence="2 9" id="KW-0813">Transport</keyword>
<evidence type="ECO:0000256" key="3">
    <source>
        <dbReference type="ARBA" id="ARBA00022475"/>
    </source>
</evidence>
<organism evidence="11 12">
    <name type="scientific">Succinivibrio dextrinosolvens</name>
    <dbReference type="NCBI Taxonomy" id="83771"/>
    <lineage>
        <taxon>Bacteria</taxon>
        <taxon>Pseudomonadati</taxon>
        <taxon>Pseudomonadota</taxon>
        <taxon>Gammaproteobacteria</taxon>
        <taxon>Aeromonadales</taxon>
        <taxon>Succinivibrionaceae</taxon>
        <taxon>Succinivibrio</taxon>
    </lineage>
</organism>
<evidence type="ECO:0000313" key="11">
    <source>
        <dbReference type="EMBL" id="SFK09844.1"/>
    </source>
</evidence>
<evidence type="ECO:0000259" key="10">
    <source>
        <dbReference type="Pfam" id="PF04290"/>
    </source>
</evidence>
<keyword evidence="5 9" id="KW-0812">Transmembrane</keyword>
<proteinExistence type="inferred from homology"/>